<dbReference type="STRING" id="1193051.LEP1GSC017_3454"/>
<keyword evidence="1" id="KW-0677">Repeat</keyword>
<evidence type="ECO:0000313" key="3">
    <source>
        <dbReference type="Proteomes" id="UP000294684"/>
    </source>
</evidence>
<dbReference type="Gene3D" id="2.120.10.30">
    <property type="entry name" value="TolB, C-terminal domain"/>
    <property type="match status" value="2"/>
</dbReference>
<sequence>MEYKKSSMFPKSRTFFCISTLLVFFSSSKCSGNEWGNPCDPKGKTYWETLLLIGSIGKSAPNCGFQISSTRGLVNFSNFQNADIVIGQPDFVTKTLAPVSGASLNQPGPVTVSGNKLYISDSRNHRILGYLQIPNMNGVAADFVIGQLDFVSSSLANPPTANSYSSLWSIASSSNRLFVSDTVNNRQLIYNTLPTSNVAADVVLGVSNFTTAGPGTCSNVDLSSSEGVSTANGKLFVADEGHHRVLIWNTIPTSNYTPPDIVLGQADFNSCNSNRGGPTPTASSLATPGGVWSDGTRLFVADSSNGRVLVWNTIPTTNGQPADLVLGQANMESNVSATTASGFSVGGVYNLFSNGVQLFIGDGYNNRVLIWDSMPTVNGQPADKVLGQSNFTNNMSNDDGQTGVTGLNPTARTLSYPYGVYLSGKQLFVSDFDNNRVLIFNGK</sequence>
<protein>
    <submittedName>
        <fullName evidence="2">NHL repeat-containing protein</fullName>
    </submittedName>
</protein>
<organism evidence="2 3">
    <name type="scientific">Leptospira meyeri</name>
    <dbReference type="NCBI Taxonomy" id="29508"/>
    <lineage>
        <taxon>Bacteria</taxon>
        <taxon>Pseudomonadati</taxon>
        <taxon>Spirochaetota</taxon>
        <taxon>Spirochaetia</taxon>
        <taxon>Leptospirales</taxon>
        <taxon>Leptospiraceae</taxon>
        <taxon>Leptospira</taxon>
    </lineage>
</organism>
<comment type="caution">
    <text evidence="2">The sequence shown here is derived from an EMBL/GenBank/DDBJ whole genome shotgun (WGS) entry which is preliminary data.</text>
</comment>
<reference evidence="2 3" key="1">
    <citation type="submission" date="2019-03" db="EMBL/GenBank/DDBJ databases">
        <title>Genomic Encyclopedia of Archaeal and Bacterial Type Strains, Phase II (KMG-II): from individual species to whole genera.</title>
        <authorList>
            <person name="Goeker M."/>
        </authorList>
    </citation>
    <scope>NUCLEOTIDE SEQUENCE [LARGE SCALE GENOMIC DNA]</scope>
    <source>
        <strain evidence="2 3">DSM 21537</strain>
    </source>
</reference>
<accession>A0A4R8MVU1</accession>
<gene>
    <name evidence="2" type="ORF">CLV96_0515</name>
</gene>
<dbReference type="GO" id="GO:0043161">
    <property type="term" value="P:proteasome-mediated ubiquitin-dependent protein catabolic process"/>
    <property type="evidence" value="ECO:0007669"/>
    <property type="project" value="TreeGrafter"/>
</dbReference>
<dbReference type="PANTHER" id="PTHR24104:SF25">
    <property type="entry name" value="PROTEIN LIN-41"/>
    <property type="match status" value="1"/>
</dbReference>
<dbReference type="InterPro" id="IPR001258">
    <property type="entry name" value="NHL_repeat"/>
</dbReference>
<dbReference type="InterPro" id="IPR011042">
    <property type="entry name" value="6-blade_b-propeller_TolB-like"/>
</dbReference>
<keyword evidence="3" id="KW-1185">Reference proteome</keyword>
<evidence type="ECO:0000313" key="2">
    <source>
        <dbReference type="EMBL" id="TDY71552.1"/>
    </source>
</evidence>
<name>A0A4R8MVU1_LEPME</name>
<dbReference type="Proteomes" id="UP000294684">
    <property type="component" value="Unassembled WGS sequence"/>
</dbReference>
<dbReference type="PANTHER" id="PTHR24104">
    <property type="entry name" value="E3 UBIQUITIN-PROTEIN LIGASE NHLRC1-RELATED"/>
    <property type="match status" value="1"/>
</dbReference>
<dbReference type="Pfam" id="PF01436">
    <property type="entry name" value="NHL"/>
    <property type="match status" value="1"/>
</dbReference>
<dbReference type="SUPFAM" id="SSF75011">
    <property type="entry name" value="3-carboxy-cis,cis-mucoante lactonizing enzyme"/>
    <property type="match status" value="1"/>
</dbReference>
<evidence type="ECO:0000256" key="1">
    <source>
        <dbReference type="ARBA" id="ARBA00022737"/>
    </source>
</evidence>
<dbReference type="GO" id="GO:0061630">
    <property type="term" value="F:ubiquitin protein ligase activity"/>
    <property type="evidence" value="ECO:0007669"/>
    <property type="project" value="TreeGrafter"/>
</dbReference>
<dbReference type="GO" id="GO:0008270">
    <property type="term" value="F:zinc ion binding"/>
    <property type="evidence" value="ECO:0007669"/>
    <property type="project" value="UniProtKB-KW"/>
</dbReference>
<dbReference type="EMBL" id="SORO01000001">
    <property type="protein sequence ID" value="TDY71552.1"/>
    <property type="molecule type" value="Genomic_DNA"/>
</dbReference>
<dbReference type="AlphaFoldDB" id="A0A4R8MVU1"/>
<dbReference type="GO" id="GO:0000209">
    <property type="term" value="P:protein polyubiquitination"/>
    <property type="evidence" value="ECO:0007669"/>
    <property type="project" value="TreeGrafter"/>
</dbReference>
<dbReference type="InterPro" id="IPR050952">
    <property type="entry name" value="TRIM-NHL_E3_ligases"/>
</dbReference>
<proteinExistence type="predicted"/>